<name>A0ABR4JFE7_9EURO</name>
<evidence type="ECO:0000313" key="10">
    <source>
        <dbReference type="Proteomes" id="UP001610446"/>
    </source>
</evidence>
<dbReference type="Proteomes" id="UP001610446">
    <property type="component" value="Unassembled WGS sequence"/>
</dbReference>
<protein>
    <recommendedName>
        <fullName evidence="8">Zn(2)-C6 fungal-type domain-containing protein</fullName>
    </recommendedName>
</protein>
<evidence type="ECO:0000256" key="2">
    <source>
        <dbReference type="ARBA" id="ARBA00022723"/>
    </source>
</evidence>
<evidence type="ECO:0000256" key="6">
    <source>
        <dbReference type="ARBA" id="ARBA00023242"/>
    </source>
</evidence>
<feature type="region of interest" description="Disordered" evidence="7">
    <location>
        <begin position="114"/>
        <end position="134"/>
    </location>
</feature>
<accession>A0ABR4JFE7</accession>
<evidence type="ECO:0000259" key="8">
    <source>
        <dbReference type="PROSITE" id="PS50048"/>
    </source>
</evidence>
<evidence type="ECO:0000256" key="4">
    <source>
        <dbReference type="ARBA" id="ARBA00023125"/>
    </source>
</evidence>
<keyword evidence="5" id="KW-0804">Transcription</keyword>
<feature type="region of interest" description="Disordered" evidence="7">
    <location>
        <begin position="64"/>
        <end position="93"/>
    </location>
</feature>
<feature type="domain" description="Zn(2)-C6 fungal-type" evidence="8">
    <location>
        <begin position="10"/>
        <end position="61"/>
    </location>
</feature>
<evidence type="ECO:0000256" key="7">
    <source>
        <dbReference type="SAM" id="MobiDB-lite"/>
    </source>
</evidence>
<gene>
    <name evidence="9" type="ORF">BJY01DRAFT_251328</name>
</gene>
<evidence type="ECO:0000313" key="9">
    <source>
        <dbReference type="EMBL" id="KAL2837703.1"/>
    </source>
</evidence>
<dbReference type="InterPro" id="IPR036864">
    <property type="entry name" value="Zn2-C6_fun-type_DNA-bd_sf"/>
</dbReference>
<sequence length="569" mass="63968">MTPRIHVSRACDACRDRKMRCRPVILDGDSVASPIASSSPARPRQLPTCRACLQREVPCTYQRPVAKRGPLPKRARTSPSSISLRVSGGSAQNLSTNETELQWPLSQDAYGNHGYPQHASTSVDAPHSSQFRSTPGTLGELNPLEILQTYRGDTSLLYCLCSASTWDLVNQDYLDYVYPLIPAVHIPTFLSSLEAHRILPNGPFACLQVSIFAIVTALLPSRFEHYKAVDPTLGHNRSITDKVQAVFRAHEIFDLIKGPELQDEPSLTSWATMYFFGASYACINFPHRSVLFRSYTYAIMLSLNLHLVKSYVGLNYIEDQLRKKAVWMTLTGLIHSQVFGTMPDLWNSGMARRMRTDQLFPLQVDDEYISETEVKEQPPGVVSLTAGFLAEKRILLELIDLDYEHTPESPLTGNVEPDTETRDSQYARQTSSTTVTAAVLLDRIRRLKYSLDDFAPSRVAVSPDQSSTLPSEVGRTVSEEVIEMQRVNVYVTNYWAQNYLIERLLSLVSAPSSPQQDTMRTTLDLWERREGLCRDLLQFLHNSTPAALQRNGYVLVGLVLFSGTLKQRF</sequence>
<dbReference type="EMBL" id="JBFXLU010000156">
    <property type="protein sequence ID" value="KAL2837703.1"/>
    <property type="molecule type" value="Genomic_DNA"/>
</dbReference>
<dbReference type="CDD" id="cd12148">
    <property type="entry name" value="fungal_TF_MHR"/>
    <property type="match status" value="1"/>
</dbReference>
<keyword evidence="3" id="KW-0805">Transcription regulation</keyword>
<dbReference type="CDD" id="cd00067">
    <property type="entry name" value="GAL4"/>
    <property type="match status" value="1"/>
</dbReference>
<dbReference type="InterPro" id="IPR001138">
    <property type="entry name" value="Zn2Cys6_DnaBD"/>
</dbReference>
<feature type="region of interest" description="Disordered" evidence="7">
    <location>
        <begin position="407"/>
        <end position="429"/>
    </location>
</feature>
<proteinExistence type="predicted"/>
<keyword evidence="10" id="KW-1185">Reference proteome</keyword>
<evidence type="ECO:0000256" key="5">
    <source>
        <dbReference type="ARBA" id="ARBA00023163"/>
    </source>
</evidence>
<organism evidence="9 10">
    <name type="scientific">Aspergillus pseudoustus</name>
    <dbReference type="NCBI Taxonomy" id="1810923"/>
    <lineage>
        <taxon>Eukaryota</taxon>
        <taxon>Fungi</taxon>
        <taxon>Dikarya</taxon>
        <taxon>Ascomycota</taxon>
        <taxon>Pezizomycotina</taxon>
        <taxon>Eurotiomycetes</taxon>
        <taxon>Eurotiomycetidae</taxon>
        <taxon>Eurotiales</taxon>
        <taxon>Aspergillaceae</taxon>
        <taxon>Aspergillus</taxon>
        <taxon>Aspergillus subgen. Nidulantes</taxon>
    </lineage>
</organism>
<reference evidence="9 10" key="1">
    <citation type="submission" date="2024-07" db="EMBL/GenBank/DDBJ databases">
        <title>Section-level genome sequencing and comparative genomics of Aspergillus sections Usti and Cavernicolus.</title>
        <authorList>
            <consortium name="Lawrence Berkeley National Laboratory"/>
            <person name="Nybo J.L."/>
            <person name="Vesth T.C."/>
            <person name="Theobald S."/>
            <person name="Frisvad J.C."/>
            <person name="Larsen T.O."/>
            <person name="Kjaerboelling I."/>
            <person name="Rothschild-Mancinelli K."/>
            <person name="Lyhne E.K."/>
            <person name="Kogle M.E."/>
            <person name="Barry K."/>
            <person name="Clum A."/>
            <person name="Na H."/>
            <person name="Ledsgaard L."/>
            <person name="Lin J."/>
            <person name="Lipzen A."/>
            <person name="Kuo A."/>
            <person name="Riley R."/>
            <person name="Mondo S."/>
            <person name="Labutti K."/>
            <person name="Haridas S."/>
            <person name="Pangalinan J."/>
            <person name="Salamov A.A."/>
            <person name="Simmons B.A."/>
            <person name="Magnuson J.K."/>
            <person name="Chen J."/>
            <person name="Drula E."/>
            <person name="Henrissat B."/>
            <person name="Wiebenga A."/>
            <person name="Lubbers R.J."/>
            <person name="Gomes A.C."/>
            <person name="Makela M.R."/>
            <person name="Stajich J."/>
            <person name="Grigoriev I.V."/>
            <person name="Mortensen U.H."/>
            <person name="De Vries R.P."/>
            <person name="Baker S.E."/>
            <person name="Andersen M.R."/>
        </authorList>
    </citation>
    <scope>NUCLEOTIDE SEQUENCE [LARGE SCALE GENOMIC DNA]</scope>
    <source>
        <strain evidence="9 10">CBS 123904</strain>
    </source>
</reference>
<dbReference type="SUPFAM" id="SSF57701">
    <property type="entry name" value="Zn2/Cys6 DNA-binding domain"/>
    <property type="match status" value="1"/>
</dbReference>
<keyword evidence="2" id="KW-0479">Metal-binding</keyword>
<comment type="subcellular location">
    <subcellularLocation>
        <location evidence="1">Nucleus</location>
    </subcellularLocation>
</comment>
<keyword evidence="6" id="KW-0539">Nucleus</keyword>
<dbReference type="InterPro" id="IPR050987">
    <property type="entry name" value="AtrR-like"/>
</dbReference>
<dbReference type="Gene3D" id="4.10.240.10">
    <property type="entry name" value="Zn(2)-C6 fungal-type DNA-binding domain"/>
    <property type="match status" value="1"/>
</dbReference>
<dbReference type="PANTHER" id="PTHR46910">
    <property type="entry name" value="TRANSCRIPTION FACTOR PDR1"/>
    <property type="match status" value="1"/>
</dbReference>
<evidence type="ECO:0000256" key="3">
    <source>
        <dbReference type="ARBA" id="ARBA00023015"/>
    </source>
</evidence>
<feature type="compositionally biased region" description="Polar residues" evidence="7">
    <location>
        <begin position="118"/>
        <end position="134"/>
    </location>
</feature>
<evidence type="ECO:0000256" key="1">
    <source>
        <dbReference type="ARBA" id="ARBA00004123"/>
    </source>
</evidence>
<feature type="compositionally biased region" description="Polar residues" evidence="7">
    <location>
        <begin position="77"/>
        <end position="93"/>
    </location>
</feature>
<dbReference type="PANTHER" id="PTHR46910:SF3">
    <property type="entry name" value="HALOTOLERANCE PROTEIN 9-RELATED"/>
    <property type="match status" value="1"/>
</dbReference>
<keyword evidence="4" id="KW-0238">DNA-binding</keyword>
<dbReference type="PROSITE" id="PS50048">
    <property type="entry name" value="ZN2_CY6_FUNGAL_2"/>
    <property type="match status" value="1"/>
</dbReference>
<comment type="caution">
    <text evidence="9">The sequence shown here is derived from an EMBL/GenBank/DDBJ whole genome shotgun (WGS) entry which is preliminary data.</text>
</comment>